<comment type="caution">
    <text evidence="3">The sequence shown here is derived from an EMBL/GenBank/DDBJ whole genome shotgun (WGS) entry which is preliminary data.</text>
</comment>
<dbReference type="PANTHER" id="PTHR34580">
    <property type="match status" value="1"/>
</dbReference>
<dbReference type="PANTHER" id="PTHR34580:SF1">
    <property type="entry name" value="PROTEIN PAFC"/>
    <property type="match status" value="1"/>
</dbReference>
<keyword evidence="4" id="KW-1185">Reference proteome</keyword>
<accession>A0ABS2DU09</accession>
<name>A0ABS2DU09_9BURK</name>
<feature type="compositionally biased region" description="Polar residues" evidence="1">
    <location>
        <begin position="1"/>
        <end position="15"/>
    </location>
</feature>
<feature type="domain" description="WYL" evidence="2">
    <location>
        <begin position="183"/>
        <end position="250"/>
    </location>
</feature>
<proteinExistence type="predicted"/>
<evidence type="ECO:0000313" key="4">
    <source>
        <dbReference type="Proteomes" id="UP000715095"/>
    </source>
</evidence>
<dbReference type="InterPro" id="IPR051534">
    <property type="entry name" value="CBASS_pafABC_assoc_protein"/>
</dbReference>
<feature type="region of interest" description="Disordered" evidence="1">
    <location>
        <begin position="1"/>
        <end position="25"/>
    </location>
</feature>
<dbReference type="PROSITE" id="PS52050">
    <property type="entry name" value="WYL"/>
    <property type="match status" value="1"/>
</dbReference>
<protein>
    <submittedName>
        <fullName evidence="3">WYL domain-containing protein</fullName>
    </submittedName>
</protein>
<gene>
    <name evidence="3" type="ORF">H6A60_10135</name>
</gene>
<dbReference type="Proteomes" id="UP000715095">
    <property type="component" value="Unassembled WGS sequence"/>
</dbReference>
<sequence length="441" mass="49246">MPTQKRSAPSQTVSSLKRLEPDASGKGSMFEDAVMLLRLLQCIPQDEWTTIADIEALLAKRTGLRVQRRTLQRYMQTIRAHADVFPIEVDASTKPFRFRWDPKAKGFILPALRAQDALVLRLAEEALRNHLPPAALAGLRALFQDAKRTTVAERAKRERTWLRKVKVLGSSLAFMPPKLGLSVFERATEALFTDKVLFIRYRNAKGKPAEAYVKPLGIVQADVRLYLVCQFEDYADFRHMALHRIESARVTGFDFERPADFDLEDYAAHAPFNDAQGPAVRLEILTDDPALAKNLTETPFNRTQTIAEVAPETLESAPQAAALGPCRRITVDIEDSPQLDGWLAMHRASILSTTKTRLKSAEAKVTPEEATDLAAAQPAARQAAPDEKPAADFVPQRFASNPLTPAQRFERSIENDPQNEALLRRALDTLLVEGRRVVHGD</sequence>
<reference evidence="3 4" key="1">
    <citation type="journal article" date="2021" name="Sci. Rep.">
        <title>The distribution of antibiotic resistance genes in chicken gut microbiota commensals.</title>
        <authorList>
            <person name="Juricova H."/>
            <person name="Matiasovicova J."/>
            <person name="Kubasova T."/>
            <person name="Cejkova D."/>
            <person name="Rychlik I."/>
        </authorList>
    </citation>
    <scope>NUCLEOTIDE SEQUENCE [LARGE SCALE GENOMIC DNA]</scope>
    <source>
        <strain evidence="3 4">An829</strain>
    </source>
</reference>
<evidence type="ECO:0000313" key="3">
    <source>
        <dbReference type="EMBL" id="MBM6704837.1"/>
    </source>
</evidence>
<dbReference type="Pfam" id="PF13280">
    <property type="entry name" value="WYL"/>
    <property type="match status" value="1"/>
</dbReference>
<evidence type="ECO:0000259" key="2">
    <source>
        <dbReference type="Pfam" id="PF13280"/>
    </source>
</evidence>
<dbReference type="RefSeq" id="WP_205104210.1">
    <property type="nucleotide sequence ID" value="NZ_JACJJC010000022.1"/>
</dbReference>
<dbReference type="EMBL" id="JACJJC010000022">
    <property type="protein sequence ID" value="MBM6704837.1"/>
    <property type="molecule type" value="Genomic_DNA"/>
</dbReference>
<dbReference type="InterPro" id="IPR026881">
    <property type="entry name" value="WYL_dom"/>
</dbReference>
<evidence type="ECO:0000256" key="1">
    <source>
        <dbReference type="SAM" id="MobiDB-lite"/>
    </source>
</evidence>
<organism evidence="3 4">
    <name type="scientific">Sutterella massiliensis</name>
    <dbReference type="NCBI Taxonomy" id="1816689"/>
    <lineage>
        <taxon>Bacteria</taxon>
        <taxon>Pseudomonadati</taxon>
        <taxon>Pseudomonadota</taxon>
        <taxon>Betaproteobacteria</taxon>
        <taxon>Burkholderiales</taxon>
        <taxon>Sutterellaceae</taxon>
        <taxon>Sutterella</taxon>
    </lineage>
</organism>